<organism evidence="1">
    <name type="scientific">Solanum chacoense</name>
    <name type="common">Chaco potato</name>
    <dbReference type="NCBI Taxonomy" id="4108"/>
    <lineage>
        <taxon>Eukaryota</taxon>
        <taxon>Viridiplantae</taxon>
        <taxon>Streptophyta</taxon>
        <taxon>Embryophyta</taxon>
        <taxon>Tracheophyta</taxon>
        <taxon>Spermatophyta</taxon>
        <taxon>Magnoliopsida</taxon>
        <taxon>eudicotyledons</taxon>
        <taxon>Gunneridae</taxon>
        <taxon>Pentapetalae</taxon>
        <taxon>asterids</taxon>
        <taxon>lamiids</taxon>
        <taxon>Solanales</taxon>
        <taxon>Solanaceae</taxon>
        <taxon>Solanoideae</taxon>
        <taxon>Solaneae</taxon>
        <taxon>Solanum</taxon>
    </lineage>
</organism>
<dbReference type="AlphaFoldDB" id="A0A0V0IIZ3"/>
<evidence type="ECO:0000313" key="1">
    <source>
        <dbReference type="EMBL" id="JAP32622.1"/>
    </source>
</evidence>
<protein>
    <submittedName>
        <fullName evidence="1">Putative ovule protein</fullName>
    </submittedName>
</protein>
<reference evidence="1" key="1">
    <citation type="submission" date="2015-12" db="EMBL/GenBank/DDBJ databases">
        <title>Gene expression during late stages of embryo sac development: a critical building block for successful pollen-pistil interactions.</title>
        <authorList>
            <person name="Liu Y."/>
            <person name="Joly V."/>
            <person name="Sabar M."/>
            <person name="Matton D.P."/>
        </authorList>
    </citation>
    <scope>NUCLEOTIDE SEQUENCE</scope>
</reference>
<dbReference type="EMBL" id="GEDG01005844">
    <property type="protein sequence ID" value="JAP32622.1"/>
    <property type="molecule type" value="Transcribed_RNA"/>
</dbReference>
<sequence>MIVTIKKHTQVDRIKSKARNRFLGSTLKNQISNLLFFSSTEILLNITSKNRFNLSYGNYNQLTSINKIIKPNLPFQEPKIWK</sequence>
<accession>A0A0V0IIZ3</accession>
<name>A0A0V0IIZ3_SOLCH</name>
<proteinExistence type="predicted"/>